<dbReference type="Proteomes" id="UP000199398">
    <property type="component" value="Unassembled WGS sequence"/>
</dbReference>
<gene>
    <name evidence="1" type="ORF">ATL45_4780</name>
    <name evidence="2" type="ORF">SAMN05421805_10654</name>
</gene>
<keyword evidence="4" id="KW-1185">Reference proteome</keyword>
<evidence type="ECO:0000313" key="3">
    <source>
        <dbReference type="Proteomes" id="UP000199398"/>
    </source>
</evidence>
<name>A0A1I5AYW6_9PSEU</name>
<organism evidence="2 3">
    <name type="scientific">Saccharopolyspora antimicrobica</name>
    <dbReference type="NCBI Taxonomy" id="455193"/>
    <lineage>
        <taxon>Bacteria</taxon>
        <taxon>Bacillati</taxon>
        <taxon>Actinomycetota</taxon>
        <taxon>Actinomycetes</taxon>
        <taxon>Pseudonocardiales</taxon>
        <taxon>Pseudonocardiaceae</taxon>
        <taxon>Saccharopolyspora</taxon>
    </lineage>
</organism>
<dbReference type="STRING" id="455193.SAMN05421805_10654"/>
<dbReference type="Proteomes" id="UP000270697">
    <property type="component" value="Unassembled WGS sequence"/>
</dbReference>
<evidence type="ECO:0000313" key="4">
    <source>
        <dbReference type="Proteomes" id="UP000270697"/>
    </source>
</evidence>
<sequence length="287" mass="31252">MNSHDNAPDLVAAADRERVHTDVGEGLAQLRAASLDELADLAEEIRCQVDDLTDDAHSSNPIPQQELRNVTARLSRLANTLARAARGYAGARATDMAYTRIFEDLDEHGWTALPDRDLDGTLPPIPISELGDRRGYRRGWRRGFQTITLWFTGPYSLAYGAASGHGRLSTTQEVEAVITSEPTPEDVISDAIAESGTAPTVPFDATYDQVAEHMRAAGWGDPVDEHPCDDHGIRRPNGTGSSGAWESPSALGFRVYAWGIGDEPAHVWYWAGSIVNLGALRQITDLH</sequence>
<evidence type="ECO:0000313" key="1">
    <source>
        <dbReference type="EMBL" id="RKT86413.1"/>
    </source>
</evidence>
<dbReference type="AlphaFoldDB" id="A0A1I5AYW6"/>
<evidence type="ECO:0000313" key="2">
    <source>
        <dbReference type="EMBL" id="SFN67654.1"/>
    </source>
</evidence>
<protein>
    <submittedName>
        <fullName evidence="2">Uncharacterized protein</fullName>
    </submittedName>
</protein>
<dbReference type="EMBL" id="RBXX01000002">
    <property type="protein sequence ID" value="RKT86413.1"/>
    <property type="molecule type" value="Genomic_DNA"/>
</dbReference>
<reference evidence="1 4" key="2">
    <citation type="submission" date="2018-10" db="EMBL/GenBank/DDBJ databases">
        <title>Sequencing the genomes of 1000 actinobacteria strains.</title>
        <authorList>
            <person name="Klenk H.-P."/>
        </authorList>
    </citation>
    <scope>NUCLEOTIDE SEQUENCE [LARGE SCALE GENOMIC DNA]</scope>
    <source>
        <strain evidence="1 4">DSM 45119</strain>
    </source>
</reference>
<reference evidence="2 3" key="1">
    <citation type="submission" date="2016-10" db="EMBL/GenBank/DDBJ databases">
        <authorList>
            <person name="de Groot N.N."/>
        </authorList>
    </citation>
    <scope>NUCLEOTIDE SEQUENCE [LARGE SCALE GENOMIC DNA]</scope>
    <source>
        <strain evidence="2 3">CPCC 201259</strain>
    </source>
</reference>
<accession>A0A1I5AYW6</accession>
<dbReference type="OrthoDB" id="3602296at2"/>
<dbReference type="EMBL" id="FOUP01000006">
    <property type="protein sequence ID" value="SFN67654.1"/>
    <property type="molecule type" value="Genomic_DNA"/>
</dbReference>
<proteinExistence type="predicted"/>
<dbReference type="RefSeq" id="WP_093153659.1">
    <property type="nucleotide sequence ID" value="NZ_FOUP01000006.1"/>
</dbReference>